<evidence type="ECO:0000256" key="8">
    <source>
        <dbReference type="ARBA" id="ARBA00022977"/>
    </source>
</evidence>
<dbReference type="InterPro" id="IPR014729">
    <property type="entry name" value="Rossmann-like_a/b/a_fold"/>
</dbReference>
<dbReference type="HAMAP" id="MF_00021">
    <property type="entry name" value="ThiI"/>
    <property type="match status" value="1"/>
</dbReference>
<dbReference type="InterPro" id="IPR049961">
    <property type="entry name" value="ThiI_N"/>
</dbReference>
<dbReference type="InterPro" id="IPR003720">
    <property type="entry name" value="tRNA_STrfase"/>
</dbReference>
<comment type="catalytic activity">
    <reaction evidence="10 18">
        <text>[ThiS sulfur-carrier protein]-C-terminal Gly-Gly-AMP + S-sulfanyl-L-cysteinyl-[cysteine desulfurase] + AH2 = [ThiS sulfur-carrier protein]-C-terminal-Gly-aminoethanethioate + L-cysteinyl-[cysteine desulfurase] + A + AMP + 2 H(+)</text>
        <dbReference type="Rhea" id="RHEA:43340"/>
        <dbReference type="Rhea" id="RHEA-COMP:12157"/>
        <dbReference type="Rhea" id="RHEA-COMP:12158"/>
        <dbReference type="Rhea" id="RHEA-COMP:12910"/>
        <dbReference type="Rhea" id="RHEA-COMP:19908"/>
        <dbReference type="ChEBI" id="CHEBI:13193"/>
        <dbReference type="ChEBI" id="CHEBI:15378"/>
        <dbReference type="ChEBI" id="CHEBI:17499"/>
        <dbReference type="ChEBI" id="CHEBI:29950"/>
        <dbReference type="ChEBI" id="CHEBI:61963"/>
        <dbReference type="ChEBI" id="CHEBI:90618"/>
        <dbReference type="ChEBI" id="CHEBI:232372"/>
        <dbReference type="ChEBI" id="CHEBI:456215"/>
    </reaction>
</comment>
<comment type="catalytic activity">
    <reaction evidence="9 18">
        <text>[ThiI sulfur-carrier protein]-S-sulfanyl-L-cysteine + a uridine in tRNA + 2 reduced [2Fe-2S]-[ferredoxin] + ATP + H(+) = [ThiI sulfur-carrier protein]-L-cysteine + a 4-thiouridine in tRNA + 2 oxidized [2Fe-2S]-[ferredoxin] + AMP + diphosphate</text>
        <dbReference type="Rhea" id="RHEA:24176"/>
        <dbReference type="Rhea" id="RHEA-COMP:10000"/>
        <dbReference type="Rhea" id="RHEA-COMP:10001"/>
        <dbReference type="Rhea" id="RHEA-COMP:13337"/>
        <dbReference type="Rhea" id="RHEA-COMP:13338"/>
        <dbReference type="Rhea" id="RHEA-COMP:13339"/>
        <dbReference type="Rhea" id="RHEA-COMP:13340"/>
        <dbReference type="ChEBI" id="CHEBI:15378"/>
        <dbReference type="ChEBI" id="CHEBI:29950"/>
        <dbReference type="ChEBI" id="CHEBI:30616"/>
        <dbReference type="ChEBI" id="CHEBI:33019"/>
        <dbReference type="ChEBI" id="CHEBI:33737"/>
        <dbReference type="ChEBI" id="CHEBI:33738"/>
        <dbReference type="ChEBI" id="CHEBI:61963"/>
        <dbReference type="ChEBI" id="CHEBI:65315"/>
        <dbReference type="ChEBI" id="CHEBI:136798"/>
        <dbReference type="ChEBI" id="CHEBI:456215"/>
        <dbReference type="EC" id="2.8.1.4"/>
    </reaction>
</comment>
<feature type="binding site" evidence="18">
    <location>
        <position position="262"/>
    </location>
    <ligand>
        <name>ATP</name>
        <dbReference type="ChEBI" id="CHEBI:30616"/>
    </ligand>
</feature>
<evidence type="ECO:0000256" key="5">
    <source>
        <dbReference type="ARBA" id="ARBA00022741"/>
    </source>
</evidence>
<keyword evidence="5 18" id="KW-0547">Nucleotide-binding</keyword>
<dbReference type="GO" id="GO:0005829">
    <property type="term" value="C:cytosol"/>
    <property type="evidence" value="ECO:0007669"/>
    <property type="project" value="TreeGrafter"/>
</dbReference>
<evidence type="ECO:0000313" key="22">
    <source>
        <dbReference type="Proteomes" id="UP000555828"/>
    </source>
</evidence>
<dbReference type="InterPro" id="IPR050102">
    <property type="entry name" value="tRNA_sulfurtransferase_ThiI"/>
</dbReference>
<evidence type="ECO:0000256" key="1">
    <source>
        <dbReference type="ARBA" id="ARBA00004496"/>
    </source>
</evidence>
<dbReference type="GO" id="GO:0002937">
    <property type="term" value="P:tRNA 4-thiouridine biosynthesis"/>
    <property type="evidence" value="ECO:0007669"/>
    <property type="project" value="TreeGrafter"/>
</dbReference>
<dbReference type="PROSITE" id="PS51165">
    <property type="entry name" value="THUMP"/>
    <property type="match status" value="1"/>
</dbReference>
<dbReference type="NCBIfam" id="TIGR00342">
    <property type="entry name" value="tRNA uracil 4-sulfurtransferase ThiI"/>
    <property type="match status" value="1"/>
</dbReference>
<feature type="coiled-coil region" evidence="19">
    <location>
        <begin position="352"/>
        <end position="379"/>
    </location>
</feature>
<evidence type="ECO:0000256" key="10">
    <source>
        <dbReference type="ARBA" id="ARBA00052330"/>
    </source>
</evidence>
<dbReference type="PANTHER" id="PTHR43209:SF1">
    <property type="entry name" value="TRNA SULFURTRANSFERASE"/>
    <property type="match status" value="1"/>
</dbReference>
<keyword evidence="6 18" id="KW-0067">ATP-binding</keyword>
<dbReference type="SUPFAM" id="SSF143437">
    <property type="entry name" value="THUMP domain-like"/>
    <property type="match status" value="1"/>
</dbReference>
<dbReference type="GO" id="GO:0004810">
    <property type="term" value="F:CCA tRNA nucleotidyltransferase activity"/>
    <property type="evidence" value="ECO:0007669"/>
    <property type="project" value="InterPro"/>
</dbReference>
<keyword evidence="22" id="KW-1185">Reference proteome</keyword>
<feature type="binding site" evidence="18">
    <location>
        <begin position="204"/>
        <end position="205"/>
    </location>
    <ligand>
        <name>ATP</name>
        <dbReference type="ChEBI" id="CHEBI:30616"/>
    </ligand>
</feature>
<evidence type="ECO:0000256" key="15">
    <source>
        <dbReference type="ARBA" id="ARBA00075337"/>
    </source>
</evidence>
<accession>A0A841GFH2</accession>
<proteinExistence type="inferred from homology"/>
<evidence type="ECO:0000256" key="16">
    <source>
        <dbReference type="ARBA" id="ARBA00077849"/>
    </source>
</evidence>
<dbReference type="InterPro" id="IPR049962">
    <property type="entry name" value="THUMP_ThiI"/>
</dbReference>
<evidence type="ECO:0000256" key="18">
    <source>
        <dbReference type="HAMAP-Rule" id="MF_00021"/>
    </source>
</evidence>
<evidence type="ECO:0000256" key="19">
    <source>
        <dbReference type="SAM" id="Coils"/>
    </source>
</evidence>
<dbReference type="EC" id="2.8.1.4" evidence="13 18"/>
<comment type="subcellular location">
    <subcellularLocation>
        <location evidence="1 18">Cytoplasm</location>
    </subcellularLocation>
</comment>
<comment type="function">
    <text evidence="11 18">Catalyzes the ATP-dependent transfer of a sulfur to tRNA to produce 4-thiouridine in position 8 of tRNAs, which functions as a near-UV photosensor. Also catalyzes the transfer of sulfur to the sulfur carrier protein ThiS, forming ThiS-thiocarboxylate. This is a step in the synthesis of thiazole, in the thiamine biosynthesis pathway. The sulfur is donated as persulfide by IscS.</text>
</comment>
<keyword evidence="7 18" id="KW-0694">RNA-binding</keyword>
<dbReference type="Pfam" id="PF02926">
    <property type="entry name" value="THUMP"/>
    <property type="match status" value="1"/>
</dbReference>
<dbReference type="AlphaFoldDB" id="A0A841GFH2"/>
<sequence>MESVVVVRYSEIGLKGKNRGYFEKKLIDNIRKIARPPEINKRYGRIIIRLKDMDFDEIKERLKYVFGIQNFSFAYAVSHDLNEIKEAVLKLLKLKLKNEKTFKVQTKRSYKQFPMNSQELSAHIGAFVLENFKELSVDVHNPDIIVGIEVKEKEVFVFVGKEKLNGGLPVGSSGKAILLLSGGIDSPVAGWYMMKRGILIETLSFLSPPFTSEKSKNKILELSNILSKYIPDNLKTWIVPFTPVQQYIKANAPDRYSLIIQRRSMMRIANKLAKKIKAKAIITGENVGQVASQTLENLHTIEAASNLPILRPLIGFEKMDIVEKAKEIGSYEISIQPYLDSCVVFAPKNPATKSSIKEIEDLESKLTELSNLEEKAFENIEKHVIGRKL</sequence>
<comment type="caution">
    <text evidence="21">The sequence shown here is derived from an EMBL/GenBank/DDBJ whole genome shotgun (WGS) entry which is preliminary data.</text>
</comment>
<dbReference type="RefSeq" id="WP_184619059.1">
    <property type="nucleotide sequence ID" value="NZ_JACHEX010000002.1"/>
</dbReference>
<evidence type="ECO:0000256" key="2">
    <source>
        <dbReference type="ARBA" id="ARBA00022490"/>
    </source>
</evidence>
<comment type="similarity">
    <text evidence="12 18">Belongs to the ThiI family.</text>
</comment>
<dbReference type="Gene3D" id="3.40.50.620">
    <property type="entry name" value="HUPs"/>
    <property type="match status" value="1"/>
</dbReference>
<feature type="binding site" evidence="18">
    <location>
        <position position="284"/>
    </location>
    <ligand>
        <name>ATP</name>
        <dbReference type="ChEBI" id="CHEBI:30616"/>
    </ligand>
</feature>
<feature type="binding site" evidence="18">
    <location>
        <begin position="179"/>
        <end position="180"/>
    </location>
    <ligand>
        <name>ATP</name>
        <dbReference type="ChEBI" id="CHEBI:30616"/>
    </ligand>
</feature>
<organism evidence="21 22">
    <name type="scientific">Thermosipho japonicus</name>
    <dbReference type="NCBI Taxonomy" id="90323"/>
    <lineage>
        <taxon>Bacteria</taxon>
        <taxon>Thermotogati</taxon>
        <taxon>Thermotogota</taxon>
        <taxon>Thermotogae</taxon>
        <taxon>Thermotogales</taxon>
        <taxon>Fervidobacteriaceae</taxon>
        <taxon>Thermosipho</taxon>
    </lineage>
</organism>
<dbReference type="UniPathway" id="UPA00060"/>
<gene>
    <name evidence="18" type="primary">thiI</name>
    <name evidence="21" type="ORF">HNP65_000814</name>
</gene>
<evidence type="ECO:0000256" key="3">
    <source>
        <dbReference type="ARBA" id="ARBA00022555"/>
    </source>
</evidence>
<dbReference type="GO" id="GO:0140741">
    <property type="term" value="F:tRNA-uracil-4 sulfurtransferase activity"/>
    <property type="evidence" value="ECO:0007669"/>
    <property type="project" value="UniProtKB-EC"/>
</dbReference>
<evidence type="ECO:0000256" key="14">
    <source>
        <dbReference type="ARBA" id="ARBA00071867"/>
    </source>
</evidence>
<dbReference type="Pfam" id="PF02568">
    <property type="entry name" value="ThiI"/>
    <property type="match status" value="1"/>
</dbReference>
<evidence type="ECO:0000256" key="7">
    <source>
        <dbReference type="ARBA" id="ARBA00022884"/>
    </source>
</evidence>
<keyword evidence="2 18" id="KW-0963">Cytoplasm</keyword>
<dbReference type="GO" id="GO:0005524">
    <property type="term" value="F:ATP binding"/>
    <property type="evidence" value="ECO:0007669"/>
    <property type="project" value="UniProtKB-UniRule"/>
</dbReference>
<keyword evidence="4 18" id="KW-0808">Transferase</keyword>
<dbReference type="GO" id="GO:0009228">
    <property type="term" value="P:thiamine biosynthetic process"/>
    <property type="evidence" value="ECO:0007669"/>
    <property type="project" value="UniProtKB-KW"/>
</dbReference>
<keyword evidence="19" id="KW-0175">Coiled coil</keyword>
<dbReference type="SMART" id="SM00981">
    <property type="entry name" value="THUMP"/>
    <property type="match status" value="1"/>
</dbReference>
<dbReference type="InterPro" id="IPR054173">
    <property type="entry name" value="ThiI_fer"/>
</dbReference>
<dbReference type="GO" id="GO:0052837">
    <property type="term" value="P:thiazole biosynthetic process"/>
    <property type="evidence" value="ECO:0007669"/>
    <property type="project" value="TreeGrafter"/>
</dbReference>
<protein>
    <recommendedName>
        <fullName evidence="14 18">Probable tRNA sulfurtransferase</fullName>
        <ecNumber evidence="13 18">2.8.1.4</ecNumber>
    </recommendedName>
    <alternativeName>
        <fullName evidence="15 18">Sulfur carrier protein ThiS sulfurtransferase</fullName>
    </alternativeName>
    <alternativeName>
        <fullName evidence="16 18">Thiamine biosynthesis protein ThiI</fullName>
    </alternativeName>
    <alternativeName>
        <fullName evidence="17 18">tRNA 4-thiouridine synthase</fullName>
    </alternativeName>
</protein>
<evidence type="ECO:0000256" key="6">
    <source>
        <dbReference type="ARBA" id="ARBA00022840"/>
    </source>
</evidence>
<dbReference type="Pfam" id="PF22025">
    <property type="entry name" value="ThiI_fer"/>
    <property type="match status" value="1"/>
</dbReference>
<dbReference type="SUPFAM" id="SSF52402">
    <property type="entry name" value="Adenine nucleotide alpha hydrolases-like"/>
    <property type="match status" value="1"/>
</dbReference>
<evidence type="ECO:0000256" key="11">
    <source>
        <dbReference type="ARBA" id="ARBA00058382"/>
    </source>
</evidence>
<dbReference type="InterPro" id="IPR004114">
    <property type="entry name" value="THUMP_dom"/>
</dbReference>
<evidence type="ECO:0000256" key="17">
    <source>
        <dbReference type="ARBA" id="ARBA00080570"/>
    </source>
</evidence>
<dbReference type="GO" id="GO:0009229">
    <property type="term" value="P:thiamine diphosphate biosynthetic process"/>
    <property type="evidence" value="ECO:0007669"/>
    <property type="project" value="UniProtKB-UniRule"/>
</dbReference>
<feature type="domain" description="THUMP" evidence="20">
    <location>
        <begin position="56"/>
        <end position="161"/>
    </location>
</feature>
<feature type="binding site" evidence="18">
    <location>
        <position position="293"/>
    </location>
    <ligand>
        <name>ATP</name>
        <dbReference type="ChEBI" id="CHEBI:30616"/>
    </ligand>
</feature>
<dbReference type="PANTHER" id="PTHR43209">
    <property type="entry name" value="TRNA SULFURTRANSFERASE"/>
    <property type="match status" value="1"/>
</dbReference>
<reference evidence="21 22" key="1">
    <citation type="submission" date="2020-08" db="EMBL/GenBank/DDBJ databases">
        <title>Genomic Encyclopedia of Type Strains, Phase IV (KMG-IV): sequencing the most valuable type-strain genomes for metagenomic binning, comparative biology and taxonomic classification.</title>
        <authorList>
            <person name="Goeker M."/>
        </authorList>
    </citation>
    <scope>NUCLEOTIDE SEQUENCE [LARGE SCALE GENOMIC DNA]</scope>
    <source>
        <strain evidence="21 22">DSM 13481</strain>
    </source>
</reference>
<dbReference type="Gene3D" id="3.30.2130.30">
    <property type="match status" value="1"/>
</dbReference>
<evidence type="ECO:0000259" key="20">
    <source>
        <dbReference type="PROSITE" id="PS51165"/>
    </source>
</evidence>
<comment type="pathway">
    <text evidence="18">Cofactor biosynthesis; thiamine diphosphate biosynthesis.</text>
</comment>
<name>A0A841GFH2_9BACT</name>
<keyword evidence="3 18" id="KW-0820">tRNA-binding</keyword>
<dbReference type="CDD" id="cd01712">
    <property type="entry name" value="PPase_ThiI"/>
    <property type="match status" value="1"/>
</dbReference>
<evidence type="ECO:0000256" key="13">
    <source>
        <dbReference type="ARBA" id="ARBA00066827"/>
    </source>
</evidence>
<dbReference type="CDD" id="cd11716">
    <property type="entry name" value="THUMP_ThiI"/>
    <property type="match status" value="1"/>
</dbReference>
<dbReference type="Proteomes" id="UP000555828">
    <property type="component" value="Unassembled WGS sequence"/>
</dbReference>
<evidence type="ECO:0000256" key="9">
    <source>
        <dbReference type="ARBA" id="ARBA00050570"/>
    </source>
</evidence>
<dbReference type="EMBL" id="JACHEX010000002">
    <property type="protein sequence ID" value="MBB6062376.1"/>
    <property type="molecule type" value="Genomic_DNA"/>
</dbReference>
<evidence type="ECO:0000256" key="4">
    <source>
        <dbReference type="ARBA" id="ARBA00022679"/>
    </source>
</evidence>
<evidence type="ECO:0000256" key="12">
    <source>
        <dbReference type="ARBA" id="ARBA00061472"/>
    </source>
</evidence>
<evidence type="ECO:0000313" key="21">
    <source>
        <dbReference type="EMBL" id="MBB6062376.1"/>
    </source>
</evidence>
<keyword evidence="8 18" id="KW-0784">Thiamine biosynthesis</keyword>
<dbReference type="FunFam" id="3.40.50.620:FF:000053">
    <property type="entry name" value="Probable tRNA sulfurtransferase"/>
    <property type="match status" value="1"/>
</dbReference>
<dbReference type="InterPro" id="IPR020536">
    <property type="entry name" value="ThiI_AANH"/>
</dbReference>
<dbReference type="GO" id="GO:0000049">
    <property type="term" value="F:tRNA binding"/>
    <property type="evidence" value="ECO:0007669"/>
    <property type="project" value="UniProtKB-UniRule"/>
</dbReference>